<reference evidence="1" key="1">
    <citation type="journal article" date="2014" name="Front. Microbiol.">
        <title>High frequency of phylogenetically diverse reductive dehalogenase-homologous genes in deep subseafloor sedimentary metagenomes.</title>
        <authorList>
            <person name="Kawai M."/>
            <person name="Futagami T."/>
            <person name="Toyoda A."/>
            <person name="Takaki Y."/>
            <person name="Nishi S."/>
            <person name="Hori S."/>
            <person name="Arai W."/>
            <person name="Tsubouchi T."/>
            <person name="Morono Y."/>
            <person name="Uchiyama I."/>
            <person name="Ito T."/>
            <person name="Fujiyama A."/>
            <person name="Inagaki F."/>
            <person name="Takami H."/>
        </authorList>
    </citation>
    <scope>NUCLEOTIDE SEQUENCE</scope>
    <source>
        <strain evidence="1">Expedition CK06-06</strain>
    </source>
</reference>
<name>X1RS93_9ZZZZ</name>
<evidence type="ECO:0000313" key="1">
    <source>
        <dbReference type="EMBL" id="GAI83597.1"/>
    </source>
</evidence>
<dbReference type="EMBL" id="BARW01005819">
    <property type="protein sequence ID" value="GAI83597.1"/>
    <property type="molecule type" value="Genomic_DNA"/>
</dbReference>
<feature type="non-terminal residue" evidence="1">
    <location>
        <position position="1"/>
    </location>
</feature>
<protein>
    <submittedName>
        <fullName evidence="1">Uncharacterized protein</fullName>
    </submittedName>
</protein>
<organism evidence="1">
    <name type="scientific">marine sediment metagenome</name>
    <dbReference type="NCBI Taxonomy" id="412755"/>
    <lineage>
        <taxon>unclassified sequences</taxon>
        <taxon>metagenomes</taxon>
        <taxon>ecological metagenomes</taxon>
    </lineage>
</organism>
<dbReference type="AlphaFoldDB" id="X1RS93"/>
<sequence length="32" mass="3464">AVFAQSEFMHGGIGSIIGHLLYNGKSWPAFDI</sequence>
<proteinExistence type="predicted"/>
<accession>X1RS93</accession>
<comment type="caution">
    <text evidence="1">The sequence shown here is derived from an EMBL/GenBank/DDBJ whole genome shotgun (WGS) entry which is preliminary data.</text>
</comment>
<gene>
    <name evidence="1" type="ORF">S12H4_12333</name>
</gene>